<dbReference type="AlphaFoldDB" id="A0A545TSY9"/>
<evidence type="ECO:0000313" key="2">
    <source>
        <dbReference type="Proteomes" id="UP000315252"/>
    </source>
</evidence>
<evidence type="ECO:0000313" key="1">
    <source>
        <dbReference type="EMBL" id="TQV80339.1"/>
    </source>
</evidence>
<gene>
    <name evidence="1" type="ORF">FKG95_09090</name>
</gene>
<proteinExistence type="predicted"/>
<dbReference type="Proteomes" id="UP000315252">
    <property type="component" value="Unassembled WGS sequence"/>
</dbReference>
<keyword evidence="2" id="KW-1185">Reference proteome</keyword>
<reference evidence="1 2" key="1">
    <citation type="submission" date="2019-06" db="EMBL/GenBank/DDBJ databases">
        <title>Whole genome sequence for Rhodospirillaceae sp. R148.</title>
        <authorList>
            <person name="Wang G."/>
        </authorList>
    </citation>
    <scope>NUCLEOTIDE SEQUENCE [LARGE SCALE GENOMIC DNA]</scope>
    <source>
        <strain evidence="1 2">R148</strain>
    </source>
</reference>
<sequence>MSKIDDDALRAAYLKGFMASGEGWNGEYGAGDNPESDDYFCRIREEALFAAQEPDLEEGWYEVSFGSAGLTFAFYSEPNWYRDDDSAHEALDPLPIPHFIGQRHYLSDQYRPADICPPPLTGEPFEVEGMPQITFSLGFAVSGVLEVISSGSRRPVYDWLSGKRWRPQQAQP</sequence>
<comment type="caution">
    <text evidence="1">The sequence shown here is derived from an EMBL/GenBank/DDBJ whole genome shotgun (WGS) entry which is preliminary data.</text>
</comment>
<dbReference type="RefSeq" id="WP_142896052.1">
    <property type="nucleotide sequence ID" value="NZ_ML660054.1"/>
</dbReference>
<organism evidence="1 2">
    <name type="scientific">Denitrobaculum tricleocarpae</name>
    <dbReference type="NCBI Taxonomy" id="2591009"/>
    <lineage>
        <taxon>Bacteria</taxon>
        <taxon>Pseudomonadati</taxon>
        <taxon>Pseudomonadota</taxon>
        <taxon>Alphaproteobacteria</taxon>
        <taxon>Rhodospirillales</taxon>
        <taxon>Rhodospirillaceae</taxon>
        <taxon>Denitrobaculum</taxon>
    </lineage>
</organism>
<dbReference type="EMBL" id="VHSH01000003">
    <property type="protein sequence ID" value="TQV80339.1"/>
    <property type="molecule type" value="Genomic_DNA"/>
</dbReference>
<name>A0A545TSY9_9PROT</name>
<protein>
    <submittedName>
        <fullName evidence="1">Uncharacterized protein</fullName>
    </submittedName>
</protein>
<accession>A0A545TSY9</accession>